<keyword evidence="5" id="KW-0812">Transmembrane</keyword>
<dbReference type="InterPro" id="IPR002299">
    <property type="entry name" value="Porin_Neis"/>
</dbReference>
<keyword evidence="7" id="KW-0406">Ion transport</keyword>
<evidence type="ECO:0000313" key="14">
    <source>
        <dbReference type="Proteomes" id="UP000197596"/>
    </source>
</evidence>
<organism evidence="13 14">
    <name type="scientific">Herbaspirillum robiniae</name>
    <dbReference type="NCBI Taxonomy" id="2014887"/>
    <lineage>
        <taxon>Bacteria</taxon>
        <taxon>Pseudomonadati</taxon>
        <taxon>Pseudomonadota</taxon>
        <taxon>Betaproteobacteria</taxon>
        <taxon>Burkholderiales</taxon>
        <taxon>Oxalobacteraceae</taxon>
        <taxon>Herbaspirillum</taxon>
    </lineage>
</organism>
<protein>
    <submittedName>
        <fullName evidence="13">Porin</fullName>
    </submittedName>
</protein>
<evidence type="ECO:0000259" key="12">
    <source>
        <dbReference type="Pfam" id="PF13609"/>
    </source>
</evidence>
<keyword evidence="9" id="KW-0472">Membrane</keyword>
<dbReference type="RefSeq" id="WP_088751687.1">
    <property type="nucleotide sequence ID" value="NZ_NJGU01000008.1"/>
</dbReference>
<dbReference type="AlphaFoldDB" id="A0A246WNV0"/>
<accession>A0A246WNV0</accession>
<name>A0A246WNV0_9BURK</name>
<dbReference type="InterPro" id="IPR050298">
    <property type="entry name" value="Gram-neg_bact_OMP"/>
</dbReference>
<proteinExistence type="predicted"/>
<dbReference type="EMBL" id="NJGU01000008">
    <property type="protein sequence ID" value="OWY28007.1"/>
    <property type="molecule type" value="Genomic_DNA"/>
</dbReference>
<evidence type="ECO:0000256" key="7">
    <source>
        <dbReference type="ARBA" id="ARBA00023065"/>
    </source>
</evidence>
<dbReference type="Proteomes" id="UP000197596">
    <property type="component" value="Unassembled WGS sequence"/>
</dbReference>
<evidence type="ECO:0000256" key="8">
    <source>
        <dbReference type="ARBA" id="ARBA00023114"/>
    </source>
</evidence>
<comment type="subcellular location">
    <subcellularLocation>
        <location evidence="1">Cell outer membrane</location>
        <topology evidence="1">Multi-pass membrane protein</topology>
    </subcellularLocation>
</comment>
<evidence type="ECO:0000256" key="3">
    <source>
        <dbReference type="ARBA" id="ARBA00022448"/>
    </source>
</evidence>
<dbReference type="GO" id="GO:0006811">
    <property type="term" value="P:monoatomic ion transport"/>
    <property type="evidence" value="ECO:0007669"/>
    <property type="project" value="UniProtKB-KW"/>
</dbReference>
<gene>
    <name evidence="13" type="ORF">CEJ42_15350</name>
</gene>
<evidence type="ECO:0000256" key="5">
    <source>
        <dbReference type="ARBA" id="ARBA00022692"/>
    </source>
</evidence>
<dbReference type="GO" id="GO:0015288">
    <property type="term" value="F:porin activity"/>
    <property type="evidence" value="ECO:0007669"/>
    <property type="project" value="UniProtKB-KW"/>
</dbReference>
<dbReference type="GO" id="GO:0009279">
    <property type="term" value="C:cell outer membrane"/>
    <property type="evidence" value="ECO:0007669"/>
    <property type="project" value="UniProtKB-SubCell"/>
</dbReference>
<dbReference type="InterPro" id="IPR033900">
    <property type="entry name" value="Gram_neg_porin_domain"/>
</dbReference>
<feature type="domain" description="Porin" evidence="12">
    <location>
        <begin position="7"/>
        <end position="361"/>
    </location>
</feature>
<dbReference type="InterPro" id="IPR023614">
    <property type="entry name" value="Porin_dom_sf"/>
</dbReference>
<evidence type="ECO:0000256" key="10">
    <source>
        <dbReference type="ARBA" id="ARBA00023237"/>
    </source>
</evidence>
<keyword evidence="10" id="KW-0998">Cell outer membrane</keyword>
<reference evidence="13 14" key="1">
    <citation type="submission" date="2017-06" db="EMBL/GenBank/DDBJ databases">
        <title>Herbaspirillum phytohormonus sp. nov., isolated from the root nodule of Robinia pseudoacacia in lead-zinc mine.</title>
        <authorList>
            <person name="Fan M."/>
            <person name="Lin Y."/>
        </authorList>
    </citation>
    <scope>NUCLEOTIDE SEQUENCE [LARGE SCALE GENOMIC DNA]</scope>
    <source>
        <strain evidence="13 14">HZ10</strain>
    </source>
</reference>
<comment type="subunit">
    <text evidence="2">Homotrimer.</text>
</comment>
<sequence length="390" mass="39617">MKKSLLALAVLGAFAGAAQAQSSVTIYGIVDTGIAYSSKVTGAPGGGTGSKFGLNSGVIQGSRIGFKGVEDLGGGLSAVFNLETGFTNDDGGLQGGDNVTSSNLFRRKSVVGLAGGFGTVLVGRQTDYADTISAYTAVADFGGVIQNSGSNLNRLQGVRSNNSISYTTTNLGGFTGNLIYGFGETAGKTSAGQAFGIGGKYENGPLGLGLNYYQSKAGATPSDVSLIPAAGTTTATVITNTANVGSSAQKVLNVVASYQFGPARVYANYSRVKQDLNTVGTAGFTAGTRTLAASKKADIYEIGTAYALSPSLKLLAAVDHARADIDGSGTKGKLTQISLGADYWLSKRTDMYAFLSNMRATDLVNPGVTGGSTGSDASQTAVIVGVRHKF</sequence>
<keyword evidence="3" id="KW-0813">Transport</keyword>
<evidence type="ECO:0000256" key="6">
    <source>
        <dbReference type="ARBA" id="ARBA00022729"/>
    </source>
</evidence>
<dbReference type="Pfam" id="PF13609">
    <property type="entry name" value="Porin_4"/>
    <property type="match status" value="1"/>
</dbReference>
<evidence type="ECO:0000313" key="13">
    <source>
        <dbReference type="EMBL" id="OWY28007.1"/>
    </source>
</evidence>
<evidence type="ECO:0000256" key="9">
    <source>
        <dbReference type="ARBA" id="ARBA00023136"/>
    </source>
</evidence>
<dbReference type="PANTHER" id="PTHR34501">
    <property type="entry name" value="PROTEIN YDDL-RELATED"/>
    <property type="match status" value="1"/>
</dbReference>
<comment type="caution">
    <text evidence="13">The sequence shown here is derived from an EMBL/GenBank/DDBJ whole genome shotgun (WGS) entry which is preliminary data.</text>
</comment>
<keyword evidence="8" id="KW-0626">Porin</keyword>
<evidence type="ECO:0000256" key="2">
    <source>
        <dbReference type="ARBA" id="ARBA00011233"/>
    </source>
</evidence>
<dbReference type="GO" id="GO:0046930">
    <property type="term" value="C:pore complex"/>
    <property type="evidence" value="ECO:0007669"/>
    <property type="project" value="UniProtKB-KW"/>
</dbReference>
<dbReference type="Gene3D" id="2.40.160.10">
    <property type="entry name" value="Porin"/>
    <property type="match status" value="1"/>
</dbReference>
<feature type="signal peptide" evidence="11">
    <location>
        <begin position="1"/>
        <end position="20"/>
    </location>
</feature>
<evidence type="ECO:0000256" key="4">
    <source>
        <dbReference type="ARBA" id="ARBA00022452"/>
    </source>
</evidence>
<evidence type="ECO:0000256" key="1">
    <source>
        <dbReference type="ARBA" id="ARBA00004571"/>
    </source>
</evidence>
<keyword evidence="6 11" id="KW-0732">Signal</keyword>
<evidence type="ECO:0000256" key="11">
    <source>
        <dbReference type="SAM" id="SignalP"/>
    </source>
</evidence>
<feature type="chain" id="PRO_5013168220" evidence="11">
    <location>
        <begin position="21"/>
        <end position="390"/>
    </location>
</feature>
<dbReference type="SUPFAM" id="SSF56935">
    <property type="entry name" value="Porins"/>
    <property type="match status" value="1"/>
</dbReference>
<dbReference type="PANTHER" id="PTHR34501:SF9">
    <property type="entry name" value="MAJOR OUTER MEMBRANE PROTEIN P.IA"/>
    <property type="match status" value="1"/>
</dbReference>
<keyword evidence="4" id="KW-1134">Transmembrane beta strand</keyword>
<dbReference type="PRINTS" id="PR00184">
    <property type="entry name" value="NEISSPPORIN"/>
</dbReference>
<dbReference type="CDD" id="cd00342">
    <property type="entry name" value="gram_neg_porins"/>
    <property type="match status" value="1"/>
</dbReference>